<evidence type="ECO:0000313" key="11">
    <source>
        <dbReference type="Proteomes" id="UP000829196"/>
    </source>
</evidence>
<evidence type="ECO:0008006" key="12">
    <source>
        <dbReference type="Google" id="ProtNLM"/>
    </source>
</evidence>
<keyword evidence="5" id="KW-0804">Transcription</keyword>
<dbReference type="InterPro" id="IPR036576">
    <property type="entry name" value="WRKY_dom_sf"/>
</dbReference>
<evidence type="ECO:0000259" key="8">
    <source>
        <dbReference type="PROSITE" id="PS50811"/>
    </source>
</evidence>
<evidence type="ECO:0000256" key="3">
    <source>
        <dbReference type="ARBA" id="ARBA00023015"/>
    </source>
</evidence>
<feature type="domain" description="Ig-like" evidence="9">
    <location>
        <begin position="122"/>
        <end position="273"/>
    </location>
</feature>
<dbReference type="SMART" id="SM00774">
    <property type="entry name" value="WRKY"/>
    <property type="match status" value="2"/>
</dbReference>
<gene>
    <name evidence="10" type="ORF">KFK09_016833</name>
</gene>
<dbReference type="SUPFAM" id="SSF118290">
    <property type="entry name" value="WRKY DNA-binding domain"/>
    <property type="match status" value="2"/>
</dbReference>
<evidence type="ECO:0000256" key="2">
    <source>
        <dbReference type="ARBA" id="ARBA00022737"/>
    </source>
</evidence>
<keyword evidence="2" id="KW-0677">Repeat</keyword>
<dbReference type="GO" id="GO:0005634">
    <property type="term" value="C:nucleus"/>
    <property type="evidence" value="ECO:0007669"/>
    <property type="project" value="UniProtKB-SubCell"/>
</dbReference>
<feature type="region of interest" description="Disordered" evidence="7">
    <location>
        <begin position="491"/>
        <end position="526"/>
    </location>
</feature>
<dbReference type="GO" id="GO:0003700">
    <property type="term" value="F:DNA-binding transcription factor activity"/>
    <property type="evidence" value="ECO:0007669"/>
    <property type="project" value="InterPro"/>
</dbReference>
<dbReference type="PROSITE" id="PS50811">
    <property type="entry name" value="WRKY"/>
    <property type="match status" value="2"/>
</dbReference>
<dbReference type="PANTHER" id="PTHR31221:SF1">
    <property type="entry name" value="WRKY TRANSCRIPTION FACTOR 33-RELATED"/>
    <property type="match status" value="1"/>
</dbReference>
<dbReference type="PANTHER" id="PTHR31221">
    <property type="entry name" value="WRKY TRANSCRIPTION FACTOR PROTEIN 1-RELATED"/>
    <property type="match status" value="1"/>
</dbReference>
<feature type="compositionally biased region" description="Low complexity" evidence="7">
    <location>
        <begin position="513"/>
        <end position="526"/>
    </location>
</feature>
<keyword evidence="6" id="KW-0539">Nucleus</keyword>
<dbReference type="EMBL" id="JAGYWB010000012">
    <property type="protein sequence ID" value="KAI0501888.1"/>
    <property type="molecule type" value="Genomic_DNA"/>
</dbReference>
<proteinExistence type="predicted"/>
<evidence type="ECO:0000313" key="10">
    <source>
        <dbReference type="EMBL" id="KAI0501888.1"/>
    </source>
</evidence>
<dbReference type="FunFam" id="2.20.25.80:FF:000006">
    <property type="entry name" value="WRKY transcription factor"/>
    <property type="match status" value="1"/>
</dbReference>
<comment type="subcellular location">
    <subcellularLocation>
        <location evidence="1">Nucleus</location>
    </subcellularLocation>
</comment>
<dbReference type="InterPro" id="IPR003657">
    <property type="entry name" value="WRKY_dom"/>
</dbReference>
<dbReference type="InterPro" id="IPR007110">
    <property type="entry name" value="Ig-like_dom"/>
</dbReference>
<feature type="compositionally biased region" description="Polar residues" evidence="7">
    <location>
        <begin position="337"/>
        <end position="347"/>
    </location>
</feature>
<evidence type="ECO:0000256" key="4">
    <source>
        <dbReference type="ARBA" id="ARBA00023125"/>
    </source>
</evidence>
<dbReference type="PROSITE" id="PS50835">
    <property type="entry name" value="IG_LIKE"/>
    <property type="match status" value="1"/>
</dbReference>
<accession>A0A8T3B161</accession>
<protein>
    <recommendedName>
        <fullName evidence="12">WRKY transcription factor 33</fullName>
    </recommendedName>
</protein>
<feature type="domain" description="WRKY" evidence="8">
    <location>
        <begin position="267"/>
        <end position="331"/>
    </location>
</feature>
<dbReference type="FunFam" id="2.20.25.80:FF:000001">
    <property type="entry name" value="WRKY transcription factor 33"/>
    <property type="match status" value="1"/>
</dbReference>
<keyword evidence="4" id="KW-0238">DNA-binding</keyword>
<feature type="compositionally biased region" description="Low complexity" evidence="7">
    <location>
        <begin position="576"/>
        <end position="585"/>
    </location>
</feature>
<dbReference type="Proteomes" id="UP000829196">
    <property type="component" value="Unassembled WGS sequence"/>
</dbReference>
<evidence type="ECO:0000256" key="7">
    <source>
        <dbReference type="SAM" id="MobiDB-lite"/>
    </source>
</evidence>
<dbReference type="AlphaFoldDB" id="A0A8T3B161"/>
<comment type="caution">
    <text evidence="10">The sequence shown here is derived from an EMBL/GenBank/DDBJ whole genome shotgun (WGS) entry which is preliminary data.</text>
</comment>
<reference evidence="10" key="1">
    <citation type="journal article" date="2022" name="Front. Genet.">
        <title>Chromosome-Scale Assembly of the Dendrobium nobile Genome Provides Insights Into the Molecular Mechanism of the Biosynthesis of the Medicinal Active Ingredient of Dendrobium.</title>
        <authorList>
            <person name="Xu Q."/>
            <person name="Niu S.-C."/>
            <person name="Li K.-L."/>
            <person name="Zheng P.-J."/>
            <person name="Zhang X.-J."/>
            <person name="Jia Y."/>
            <person name="Liu Y."/>
            <person name="Niu Y.-X."/>
            <person name="Yu L.-H."/>
            <person name="Chen D.-F."/>
            <person name="Zhang G.-Q."/>
        </authorList>
    </citation>
    <scope>NUCLEOTIDE SEQUENCE</scope>
    <source>
        <tissue evidence="10">Leaf</tissue>
    </source>
</reference>
<evidence type="ECO:0000256" key="1">
    <source>
        <dbReference type="ARBA" id="ARBA00004123"/>
    </source>
</evidence>
<feature type="region of interest" description="Disordered" evidence="7">
    <location>
        <begin position="576"/>
        <end position="600"/>
    </location>
</feature>
<sequence>MPPSLIPVSIFLSLCRILIRDSSKLGYIRSPSFPFSHSPQTLSARTPLLFFMTPSSSSFVTSENSVPILPFSTSSSSQLNTFLRASEAVGDERSTIRSRHGFKSTVTTSSLFPNASSSFSPPPFLSLPGGLSPAVFLNSPIPLSSSNILASEATGSTFPTQTITWTGNNTNYLHELKEDRYHNKSYSNFSFETSTRPASLKSSSFHPSTIGFMDSEEEAFEAANQQSWNYQHAQPPLITPNDIPNLQASSQSEYNCNYSNISAQSLREQRRLDDGYNWRKYGQKKVKGSENPRSYYKCTYPNCPTKKKVERSLDGHITEIIYKGTHSHPKPQRIRKNSSSFEGFQGSTHHEGKDHSFNGQFGSITTENSSAYYGDAHDINMNSQRMRAVGPDYDEDETDAKKWKMEGEVEGISISSDRTVREPKVVVQTTSDIDVLDDGYRWRKYGQKVVKGNPNPRSYYKCTTLGCSVRKHIERASTDLGAVITTYEGKHNHDVPAPRGSGGLTNKISFDDNNNIRTNNSSSSSSYNMSNFTMAVRPSVASNSFFSTRTNGMDGIGFSRYKNSMNSLFTNELQQQNQLQHLQKQGESVLSKAKEEPRSR</sequence>
<dbReference type="Gene3D" id="2.20.25.80">
    <property type="entry name" value="WRKY domain"/>
    <property type="match status" value="2"/>
</dbReference>
<dbReference type="Pfam" id="PF03106">
    <property type="entry name" value="WRKY"/>
    <property type="match status" value="2"/>
</dbReference>
<evidence type="ECO:0000259" key="9">
    <source>
        <dbReference type="PROSITE" id="PS50835"/>
    </source>
</evidence>
<evidence type="ECO:0000256" key="6">
    <source>
        <dbReference type="ARBA" id="ARBA00023242"/>
    </source>
</evidence>
<evidence type="ECO:0000256" key="5">
    <source>
        <dbReference type="ARBA" id="ARBA00023163"/>
    </source>
</evidence>
<feature type="compositionally biased region" description="Basic residues" evidence="7">
    <location>
        <begin position="325"/>
        <end position="336"/>
    </location>
</feature>
<dbReference type="OrthoDB" id="5065855at2759"/>
<keyword evidence="3" id="KW-0805">Transcription regulation</keyword>
<feature type="region of interest" description="Disordered" evidence="7">
    <location>
        <begin position="323"/>
        <end position="361"/>
    </location>
</feature>
<feature type="domain" description="WRKY" evidence="8">
    <location>
        <begin position="431"/>
        <end position="496"/>
    </location>
</feature>
<keyword evidence="11" id="KW-1185">Reference proteome</keyword>
<organism evidence="10 11">
    <name type="scientific">Dendrobium nobile</name>
    <name type="common">Orchid</name>
    <dbReference type="NCBI Taxonomy" id="94219"/>
    <lineage>
        <taxon>Eukaryota</taxon>
        <taxon>Viridiplantae</taxon>
        <taxon>Streptophyta</taxon>
        <taxon>Embryophyta</taxon>
        <taxon>Tracheophyta</taxon>
        <taxon>Spermatophyta</taxon>
        <taxon>Magnoliopsida</taxon>
        <taxon>Liliopsida</taxon>
        <taxon>Asparagales</taxon>
        <taxon>Orchidaceae</taxon>
        <taxon>Epidendroideae</taxon>
        <taxon>Malaxideae</taxon>
        <taxon>Dendrobiinae</taxon>
        <taxon>Dendrobium</taxon>
    </lineage>
</organism>
<dbReference type="InterPro" id="IPR044810">
    <property type="entry name" value="WRKY_plant"/>
</dbReference>
<name>A0A8T3B161_DENNO</name>
<dbReference type="SMR" id="A0A8T3B161"/>
<dbReference type="GO" id="GO:0043565">
    <property type="term" value="F:sequence-specific DNA binding"/>
    <property type="evidence" value="ECO:0007669"/>
    <property type="project" value="InterPro"/>
</dbReference>